<reference evidence="2 3" key="1">
    <citation type="submission" date="2023-05" db="EMBL/GenBank/DDBJ databases">
        <title>A 100% complete, gapless, phased diploid assembly of the Scenedesmus obliquus UTEX 3031 genome.</title>
        <authorList>
            <person name="Biondi T.C."/>
            <person name="Hanschen E.R."/>
            <person name="Kwon T."/>
            <person name="Eng W."/>
            <person name="Kruse C.P.S."/>
            <person name="Koehler S.I."/>
            <person name="Kunde Y."/>
            <person name="Gleasner C.D."/>
            <person name="You Mak K.T."/>
            <person name="Polle J."/>
            <person name="Hovde B.T."/>
            <person name="Starkenburg S.R."/>
        </authorList>
    </citation>
    <scope>NUCLEOTIDE SEQUENCE [LARGE SCALE GENOMIC DNA]</scope>
    <source>
        <strain evidence="2 3">DOE0152z</strain>
    </source>
</reference>
<feature type="compositionally biased region" description="Low complexity" evidence="1">
    <location>
        <begin position="94"/>
        <end position="109"/>
    </location>
</feature>
<protein>
    <submittedName>
        <fullName evidence="2">Uncharacterized protein</fullName>
    </submittedName>
</protein>
<gene>
    <name evidence="2" type="ORF">OEZ85_002167</name>
</gene>
<proteinExistence type="predicted"/>
<evidence type="ECO:0000313" key="2">
    <source>
        <dbReference type="EMBL" id="WIA15533.1"/>
    </source>
</evidence>
<sequence>MQPHLRLVAAGKLIPHAKKADAAGSHALFVSASGLGALGIADESVPSASLEEDRQADSAYIAESYSWEVQEGDSPTHVKREAARRHTTSSRMMSPAAAAGGESGSSSAARKVDAGTANLEQLQKPKPAAAVAAAAAAAAAEEERPAEKLPAGKDSQGQQLFIGSRVAVITEHGVAAVGRVKLLPGQKVDKWMEDKVWPEHLGIADIRVSREMQAAAQHARFWVKCEGHGLYGNHPAYTFWSKRQQLQEKRICVSIPCSSLRLLE</sequence>
<accession>A0ABY8U4E7</accession>
<dbReference type="Proteomes" id="UP001244341">
    <property type="component" value="Chromosome 6b"/>
</dbReference>
<keyword evidence="3" id="KW-1185">Reference proteome</keyword>
<evidence type="ECO:0000256" key="1">
    <source>
        <dbReference type="SAM" id="MobiDB-lite"/>
    </source>
</evidence>
<dbReference type="EMBL" id="CP126213">
    <property type="protein sequence ID" value="WIA15533.1"/>
    <property type="molecule type" value="Genomic_DNA"/>
</dbReference>
<name>A0ABY8U4E7_TETOB</name>
<feature type="region of interest" description="Disordered" evidence="1">
    <location>
        <begin position="70"/>
        <end position="111"/>
    </location>
</feature>
<evidence type="ECO:0000313" key="3">
    <source>
        <dbReference type="Proteomes" id="UP001244341"/>
    </source>
</evidence>
<organism evidence="2 3">
    <name type="scientific">Tetradesmus obliquus</name>
    <name type="common">Green alga</name>
    <name type="synonym">Acutodesmus obliquus</name>
    <dbReference type="NCBI Taxonomy" id="3088"/>
    <lineage>
        <taxon>Eukaryota</taxon>
        <taxon>Viridiplantae</taxon>
        <taxon>Chlorophyta</taxon>
        <taxon>core chlorophytes</taxon>
        <taxon>Chlorophyceae</taxon>
        <taxon>CS clade</taxon>
        <taxon>Sphaeropleales</taxon>
        <taxon>Scenedesmaceae</taxon>
        <taxon>Tetradesmus</taxon>
    </lineage>
</organism>